<evidence type="ECO:0000313" key="1">
    <source>
        <dbReference type="EMBL" id="KAG1898418.1"/>
    </source>
</evidence>
<name>A0AAD4E293_9AGAM</name>
<dbReference type="Proteomes" id="UP001195769">
    <property type="component" value="Unassembled WGS sequence"/>
</dbReference>
<dbReference type="RefSeq" id="XP_041223994.1">
    <property type="nucleotide sequence ID" value="XM_041375336.1"/>
</dbReference>
<reference evidence="1" key="1">
    <citation type="journal article" date="2020" name="New Phytol.">
        <title>Comparative genomics reveals dynamic genome evolution in host specialist ectomycorrhizal fungi.</title>
        <authorList>
            <person name="Lofgren L.A."/>
            <person name="Nguyen N.H."/>
            <person name="Vilgalys R."/>
            <person name="Ruytinx J."/>
            <person name="Liao H.L."/>
            <person name="Branco S."/>
            <person name="Kuo A."/>
            <person name="LaButti K."/>
            <person name="Lipzen A."/>
            <person name="Andreopoulos W."/>
            <person name="Pangilinan J."/>
            <person name="Riley R."/>
            <person name="Hundley H."/>
            <person name="Na H."/>
            <person name="Barry K."/>
            <person name="Grigoriev I.V."/>
            <person name="Stajich J.E."/>
            <person name="Kennedy P.G."/>
        </authorList>
    </citation>
    <scope>NUCLEOTIDE SEQUENCE</scope>
    <source>
        <strain evidence="1">FC203</strain>
    </source>
</reference>
<accession>A0AAD4E293</accession>
<sequence length="101" mass="11316">MLLVGGGSIYALILIADKNIHWNITTAPAEVSWEVGKMLRHPDKSPKMQCLIKGKIIPIITALRKHFPLSMPNVIYGSVSHQLDYTCIRDIDCFINSVLIK</sequence>
<proteinExistence type="predicted"/>
<dbReference type="EMBL" id="JABBWK010000039">
    <property type="protein sequence ID" value="KAG1898418.1"/>
    <property type="molecule type" value="Genomic_DNA"/>
</dbReference>
<protein>
    <submittedName>
        <fullName evidence="1">Uncharacterized protein</fullName>
    </submittedName>
</protein>
<dbReference type="AlphaFoldDB" id="A0AAD4E293"/>
<keyword evidence="2" id="KW-1185">Reference proteome</keyword>
<dbReference type="GeneID" id="64669634"/>
<organism evidence="1 2">
    <name type="scientific">Suillus fuscotomentosus</name>
    <dbReference type="NCBI Taxonomy" id="1912939"/>
    <lineage>
        <taxon>Eukaryota</taxon>
        <taxon>Fungi</taxon>
        <taxon>Dikarya</taxon>
        <taxon>Basidiomycota</taxon>
        <taxon>Agaricomycotina</taxon>
        <taxon>Agaricomycetes</taxon>
        <taxon>Agaricomycetidae</taxon>
        <taxon>Boletales</taxon>
        <taxon>Suillineae</taxon>
        <taxon>Suillaceae</taxon>
        <taxon>Suillus</taxon>
    </lineage>
</organism>
<gene>
    <name evidence="1" type="ORF">F5891DRAFT_955548</name>
</gene>
<evidence type="ECO:0000313" key="2">
    <source>
        <dbReference type="Proteomes" id="UP001195769"/>
    </source>
</evidence>
<comment type="caution">
    <text evidence="1">The sequence shown here is derived from an EMBL/GenBank/DDBJ whole genome shotgun (WGS) entry which is preliminary data.</text>
</comment>